<dbReference type="OrthoDB" id="680884at2"/>
<dbReference type="EMBL" id="CP002955">
    <property type="protein sequence ID" value="AEL24331.1"/>
    <property type="molecule type" value="Genomic_DNA"/>
</dbReference>
<dbReference type="AlphaFoldDB" id="G0IXZ8"/>
<evidence type="ECO:0000313" key="1">
    <source>
        <dbReference type="EMBL" id="AEL24331.1"/>
    </source>
</evidence>
<reference evidence="2" key="1">
    <citation type="submission" date="2011-07" db="EMBL/GenBank/DDBJ databases">
        <title>The complete genome of Cyclobacterium marinum DSM 745.</title>
        <authorList>
            <person name="Lucas S."/>
            <person name="Han J."/>
            <person name="Lapidus A."/>
            <person name="Bruce D."/>
            <person name="Goodwin L."/>
            <person name="Pitluck S."/>
            <person name="Peters L."/>
            <person name="Kyrpides N."/>
            <person name="Mavromatis K."/>
            <person name="Ivanova N."/>
            <person name="Ovchinnikova G."/>
            <person name="Chertkov O."/>
            <person name="Detter J.C."/>
            <person name="Tapia R."/>
            <person name="Han C."/>
            <person name="Land M."/>
            <person name="Hauser L."/>
            <person name="Markowitz V."/>
            <person name="Cheng J.-F."/>
            <person name="Hugenholtz P."/>
            <person name="Woyke T."/>
            <person name="Wu D."/>
            <person name="Tindall B."/>
            <person name="Schuetze A."/>
            <person name="Brambilla E."/>
            <person name="Klenk H.-P."/>
            <person name="Eisen J.A."/>
        </authorList>
    </citation>
    <scope>NUCLEOTIDE SEQUENCE [LARGE SCALE GENOMIC DNA]</scope>
    <source>
        <strain evidence="2">ATCC 25205 / DSM 745 / LMG 13164 / NCIMB 1802</strain>
    </source>
</reference>
<dbReference type="RefSeq" id="WP_014018629.1">
    <property type="nucleotide sequence ID" value="NC_015914.1"/>
</dbReference>
<accession>G0IXZ8</accession>
<name>G0IXZ8_CYCMS</name>
<evidence type="ECO:0000313" key="2">
    <source>
        <dbReference type="Proteomes" id="UP000001635"/>
    </source>
</evidence>
<dbReference type="STRING" id="880070.Cycma_0556"/>
<protein>
    <submittedName>
        <fullName evidence="1">Uncharacterized protein</fullName>
    </submittedName>
</protein>
<organism evidence="1 2">
    <name type="scientific">Cyclobacterium marinum (strain ATCC 25205 / DSM 745 / LMG 13164 / NCIMB 1802)</name>
    <name type="common">Flectobacillus marinus</name>
    <dbReference type="NCBI Taxonomy" id="880070"/>
    <lineage>
        <taxon>Bacteria</taxon>
        <taxon>Pseudomonadati</taxon>
        <taxon>Bacteroidota</taxon>
        <taxon>Cytophagia</taxon>
        <taxon>Cytophagales</taxon>
        <taxon>Cyclobacteriaceae</taxon>
        <taxon>Cyclobacterium</taxon>
    </lineage>
</organism>
<dbReference type="HOGENOM" id="CLU_1831855_0_0_10"/>
<gene>
    <name evidence="1" type="ordered locus">Cycma_0556</name>
</gene>
<dbReference type="Proteomes" id="UP000001635">
    <property type="component" value="Chromosome"/>
</dbReference>
<dbReference type="KEGG" id="cmr:Cycma_0556"/>
<keyword evidence="2" id="KW-1185">Reference proteome</keyword>
<proteinExistence type="predicted"/>
<sequence length="140" mass="16167">MRLKEYNKATALQRAVASEASVTINRKTGLVSFNQASIKQIGLRDGQLISFYQDEENPIKWYFFYSENGFRLRLASGGNMRFGCKHLAGDILKSLEVSDNKVTIPIANKRAKEYQEEMYILDTFKVNQKFKSENVKPKRF</sequence>